<dbReference type="RefSeq" id="WP_198128436.1">
    <property type="nucleotide sequence ID" value="NZ_JAECZC010000102.1"/>
</dbReference>
<evidence type="ECO:0000259" key="1">
    <source>
        <dbReference type="Pfam" id="PF07484"/>
    </source>
</evidence>
<evidence type="ECO:0000313" key="2">
    <source>
        <dbReference type="EMBL" id="MBH8566701.1"/>
    </source>
</evidence>
<dbReference type="Pfam" id="PF07484">
    <property type="entry name" value="Collar"/>
    <property type="match status" value="1"/>
</dbReference>
<dbReference type="SUPFAM" id="SSF88874">
    <property type="entry name" value="Receptor-binding domain of short tail fibre protein gp12"/>
    <property type="match status" value="1"/>
</dbReference>
<dbReference type="InterPro" id="IPR037053">
    <property type="entry name" value="Phage_tail_collar_dom_sf"/>
</dbReference>
<name>A0A8J7LCN8_9NOST</name>
<comment type="caution">
    <text evidence="2">The sequence shown here is derived from an EMBL/GenBank/DDBJ whole genome shotgun (WGS) entry which is preliminary data.</text>
</comment>
<organism evidence="2 3">
    <name type="scientific">Amazonocrinis nigriterrae CENA67</name>
    <dbReference type="NCBI Taxonomy" id="2794033"/>
    <lineage>
        <taxon>Bacteria</taxon>
        <taxon>Bacillati</taxon>
        <taxon>Cyanobacteriota</taxon>
        <taxon>Cyanophyceae</taxon>
        <taxon>Nostocales</taxon>
        <taxon>Nostocaceae</taxon>
        <taxon>Amazonocrinis</taxon>
        <taxon>Amazonocrinis nigriterrae</taxon>
    </lineage>
</organism>
<sequence>MTQITGKFVDSGGVAFDGDLTLTLDAPLIDIGTTPDSIYTLSPHTFTFSSGTLSGVNVVESATSNVTYHLVVNKYTSKTTYWLADGTQYDGPVVVDAGLTYTGTFYDAATSQRLGIITGNDVSVVMDFHAIIPNVASVEFADLIPTRISTDSLPRTVRAIAELLTSDPDFVEALRGGPRFRGAYAAATYYQRDDAVTYGGSSWVYINSDPAAGQTPSTLNTTYWQILAQKGDPGGTGGNDTAYDATGWNGAIDAPSRNAVRDIIETLARISQLANYAILDSPAFINNPTCPLQLSNSNNTRIANTAYVDSAIAAIGVVPIGGTIAWITNSAPSKWLICDGRAISRTTYAALYAVVGAIFGSGDGSTTFNLPDLRGRVPVGADSSTLQGAASRITASNTLGASAGAQTHTLITNEIPPHAHPKSVSGGVADGSSKSAMTDIVGTTAGANVVTANTGGGAAHNNLQPYLIINWIIYAGV</sequence>
<dbReference type="InterPro" id="IPR011083">
    <property type="entry name" value="Phage_tail_collar_dom"/>
</dbReference>
<protein>
    <submittedName>
        <fullName evidence="2">Tail fiber protein</fullName>
    </submittedName>
</protein>
<accession>A0A8J7LCN8</accession>
<reference evidence="2 3" key="1">
    <citation type="journal article" date="2021" name="Int. J. Syst. Evol. Microbiol.">
        <title>Amazonocrinis nigriterrae gen. nov., sp. nov., Atlanticothrix silvestris gen. nov., sp. nov. and Dendronalium phyllosphericum gen. nov., sp. nov., nostocacean cyanobacteria from Brazilian environments.</title>
        <authorList>
            <person name="Alvarenga D.O."/>
            <person name="Andreote A.P.D."/>
            <person name="Branco L.H.Z."/>
            <person name="Delbaje E."/>
            <person name="Cruz R.B."/>
            <person name="Varani A.M."/>
            <person name="Fiore M.F."/>
        </authorList>
    </citation>
    <scope>NUCLEOTIDE SEQUENCE [LARGE SCALE GENOMIC DNA]</scope>
    <source>
        <strain evidence="2 3">CENA67</strain>
    </source>
</reference>
<gene>
    <name evidence="2" type="ORF">I8748_31890</name>
</gene>
<dbReference type="CDD" id="cd22641">
    <property type="entry name" value="C24-like"/>
    <property type="match status" value="1"/>
</dbReference>
<dbReference type="Proteomes" id="UP000632766">
    <property type="component" value="Unassembled WGS sequence"/>
</dbReference>
<feature type="domain" description="Phage tail collar" evidence="1">
    <location>
        <begin position="321"/>
        <end position="378"/>
    </location>
</feature>
<evidence type="ECO:0000313" key="3">
    <source>
        <dbReference type="Proteomes" id="UP000632766"/>
    </source>
</evidence>
<dbReference type="EMBL" id="JAECZC010000102">
    <property type="protein sequence ID" value="MBH8566701.1"/>
    <property type="molecule type" value="Genomic_DNA"/>
</dbReference>
<keyword evidence="3" id="KW-1185">Reference proteome</keyword>
<dbReference type="AlphaFoldDB" id="A0A8J7LCN8"/>
<proteinExistence type="predicted"/>
<dbReference type="Gene3D" id="3.90.1340.10">
    <property type="entry name" value="Phage tail collar domain"/>
    <property type="match status" value="1"/>
</dbReference>